<sequence>MADIGHRDMAILSKPEEAGNTNRARIGRLGLESRQHAPGWYQALVLAGGVLAGLAVSALILMASGIGFAELANEFVVAIFTNAQNVSAVLTQAAPLLIAGLAAAVAFRVRFWNIGIEGQMIMGSIAATAVAIGDVGPEWARLGLMTLAAALGGLAWMLLPALLRIRLSVNEIISTLLLNYVAFNLLLHLLYGPWKDPRSSFPYSQQFDAAERLAPIGWQTLTYALPLALVLAALCWWLLNVSRVGFFTRVIHANPKMAAAMGLPVVAVTLGAALLSGALAGVAGFAVSAGVEYRMTQSFFVGYGFSGILIAFMARNNPLGAVLVALFVATLFVASQSLQVFYQIPGSMVQLIQAVMVIAVASSEFFIRFRIRLVR</sequence>
<proteinExistence type="predicted"/>
<evidence type="ECO:0000256" key="6">
    <source>
        <dbReference type="SAM" id="Phobius"/>
    </source>
</evidence>
<evidence type="ECO:0000256" key="4">
    <source>
        <dbReference type="ARBA" id="ARBA00022989"/>
    </source>
</evidence>
<dbReference type="Proteomes" id="UP000241229">
    <property type="component" value="Unassembled WGS sequence"/>
</dbReference>
<gene>
    <name evidence="7" type="ORF">C7I84_19640</name>
</gene>
<dbReference type="GO" id="GO:0005886">
    <property type="term" value="C:plasma membrane"/>
    <property type="evidence" value="ECO:0007669"/>
    <property type="project" value="UniProtKB-SubCell"/>
</dbReference>
<feature type="transmembrane region" description="Helical" evidence="6">
    <location>
        <begin position="175"/>
        <end position="194"/>
    </location>
</feature>
<dbReference type="EMBL" id="PXYK01000020">
    <property type="protein sequence ID" value="PSJ56722.1"/>
    <property type="molecule type" value="Genomic_DNA"/>
</dbReference>
<feature type="transmembrane region" description="Helical" evidence="6">
    <location>
        <begin position="221"/>
        <end position="239"/>
    </location>
</feature>
<dbReference type="AlphaFoldDB" id="A0A2P7S2N6"/>
<keyword evidence="4 6" id="KW-1133">Transmembrane helix</keyword>
<feature type="transmembrane region" description="Helical" evidence="6">
    <location>
        <begin position="348"/>
        <end position="367"/>
    </location>
</feature>
<comment type="caution">
    <text evidence="7">The sequence shown here is derived from an EMBL/GenBank/DDBJ whole genome shotgun (WGS) entry which is preliminary data.</text>
</comment>
<evidence type="ECO:0000313" key="8">
    <source>
        <dbReference type="Proteomes" id="UP000241229"/>
    </source>
</evidence>
<keyword evidence="5 6" id="KW-0472">Membrane</keyword>
<feature type="transmembrane region" description="Helical" evidence="6">
    <location>
        <begin position="139"/>
        <end position="163"/>
    </location>
</feature>
<evidence type="ECO:0000256" key="1">
    <source>
        <dbReference type="ARBA" id="ARBA00004651"/>
    </source>
</evidence>
<dbReference type="InterPro" id="IPR001851">
    <property type="entry name" value="ABC_transp_permease"/>
</dbReference>
<dbReference type="PANTHER" id="PTHR47089">
    <property type="entry name" value="ABC TRANSPORTER, PERMEASE PROTEIN"/>
    <property type="match status" value="1"/>
</dbReference>
<feature type="transmembrane region" description="Helical" evidence="6">
    <location>
        <begin position="43"/>
        <end position="69"/>
    </location>
</feature>
<comment type="subcellular location">
    <subcellularLocation>
        <location evidence="1">Cell membrane</location>
        <topology evidence="1">Multi-pass membrane protein</topology>
    </subcellularLocation>
</comment>
<name>A0A2P7S2N6_9HYPH</name>
<dbReference type="PANTHER" id="PTHR47089:SF1">
    <property type="entry name" value="GUANOSINE ABC TRANSPORTER PERMEASE PROTEIN NUPP"/>
    <property type="match status" value="1"/>
</dbReference>
<evidence type="ECO:0000256" key="5">
    <source>
        <dbReference type="ARBA" id="ARBA00023136"/>
    </source>
</evidence>
<protein>
    <submittedName>
        <fullName evidence="7">ABC transporter permease</fullName>
    </submittedName>
</protein>
<feature type="transmembrane region" description="Helical" evidence="6">
    <location>
        <begin position="295"/>
        <end position="314"/>
    </location>
</feature>
<dbReference type="RefSeq" id="WP_106773916.1">
    <property type="nucleotide sequence ID" value="NZ_PXYK01000020.1"/>
</dbReference>
<dbReference type="OrthoDB" id="45037at2"/>
<dbReference type="GO" id="GO:0022857">
    <property type="term" value="F:transmembrane transporter activity"/>
    <property type="evidence" value="ECO:0007669"/>
    <property type="project" value="InterPro"/>
</dbReference>
<feature type="transmembrane region" description="Helical" evidence="6">
    <location>
        <begin position="321"/>
        <end position="342"/>
    </location>
</feature>
<dbReference type="Pfam" id="PF02653">
    <property type="entry name" value="BPD_transp_2"/>
    <property type="match status" value="1"/>
</dbReference>
<reference evidence="7 8" key="1">
    <citation type="submission" date="2018-03" db="EMBL/GenBank/DDBJ databases">
        <title>The draft genome of Mesorhizobium sp. 6GN-30.</title>
        <authorList>
            <person name="Liu L."/>
            <person name="Li L."/>
            <person name="Wang T."/>
            <person name="Zhang X."/>
            <person name="Liang L."/>
        </authorList>
    </citation>
    <scope>NUCLEOTIDE SEQUENCE [LARGE SCALE GENOMIC DNA]</scope>
    <source>
        <strain evidence="7 8">6GN30</strain>
    </source>
</reference>
<accession>A0A2P7S2N6</accession>
<keyword evidence="8" id="KW-1185">Reference proteome</keyword>
<evidence type="ECO:0000313" key="7">
    <source>
        <dbReference type="EMBL" id="PSJ56722.1"/>
    </source>
</evidence>
<feature type="transmembrane region" description="Helical" evidence="6">
    <location>
        <begin position="260"/>
        <end position="289"/>
    </location>
</feature>
<dbReference type="CDD" id="cd06580">
    <property type="entry name" value="TM_PBP1_transp_TpRbsC_like"/>
    <property type="match status" value="1"/>
</dbReference>
<organism evidence="7 8">
    <name type="scientific">Kumtagia ephedrae</name>
    <dbReference type="NCBI Taxonomy" id="2116701"/>
    <lineage>
        <taxon>Bacteria</taxon>
        <taxon>Pseudomonadati</taxon>
        <taxon>Pseudomonadota</taxon>
        <taxon>Alphaproteobacteria</taxon>
        <taxon>Hyphomicrobiales</taxon>
        <taxon>Phyllobacteriaceae</taxon>
        <taxon>Kumtagia</taxon>
    </lineage>
</organism>
<evidence type="ECO:0000256" key="3">
    <source>
        <dbReference type="ARBA" id="ARBA00022692"/>
    </source>
</evidence>
<evidence type="ECO:0000256" key="2">
    <source>
        <dbReference type="ARBA" id="ARBA00022475"/>
    </source>
</evidence>
<keyword evidence="2" id="KW-1003">Cell membrane</keyword>
<feature type="transmembrane region" description="Helical" evidence="6">
    <location>
        <begin position="114"/>
        <end position="133"/>
    </location>
</feature>
<keyword evidence="3 6" id="KW-0812">Transmembrane</keyword>